<gene>
    <name evidence="3" type="ORF">ANCCAN_25328</name>
</gene>
<dbReference type="PANTHER" id="PTHR23017:SF25">
    <property type="entry name" value="SERPENTINE RECEPTOR CLASS X 45"/>
    <property type="match status" value="1"/>
</dbReference>
<accession>A0A368F9S4</accession>
<proteinExistence type="predicted"/>
<comment type="caution">
    <text evidence="3">The sequence shown here is derived from an EMBL/GenBank/DDBJ whole genome shotgun (WGS) entry which is preliminary data.</text>
</comment>
<dbReference type="InterPro" id="IPR019430">
    <property type="entry name" value="7TM_GPCR_serpentine_rcpt_Srx"/>
</dbReference>
<name>A0A368F9S4_ANCCA</name>
<keyword evidence="1" id="KW-1133">Transmembrane helix</keyword>
<organism evidence="3 4">
    <name type="scientific">Ancylostoma caninum</name>
    <name type="common">Dog hookworm</name>
    <dbReference type="NCBI Taxonomy" id="29170"/>
    <lineage>
        <taxon>Eukaryota</taxon>
        <taxon>Metazoa</taxon>
        <taxon>Ecdysozoa</taxon>
        <taxon>Nematoda</taxon>
        <taxon>Chromadorea</taxon>
        <taxon>Rhabditida</taxon>
        <taxon>Rhabditina</taxon>
        <taxon>Rhabditomorpha</taxon>
        <taxon>Strongyloidea</taxon>
        <taxon>Ancylostomatidae</taxon>
        <taxon>Ancylostomatinae</taxon>
        <taxon>Ancylostoma</taxon>
    </lineage>
</organism>
<dbReference type="Pfam" id="PF10328">
    <property type="entry name" value="7TM_GPCR_Srx"/>
    <property type="match status" value="1"/>
</dbReference>
<evidence type="ECO:0000259" key="2">
    <source>
        <dbReference type="Pfam" id="PF10328"/>
    </source>
</evidence>
<dbReference type="PANTHER" id="PTHR23017">
    <property type="entry name" value="SERPENTINE RECEPTOR, CLASS X"/>
    <property type="match status" value="1"/>
</dbReference>
<dbReference type="SUPFAM" id="SSF81321">
    <property type="entry name" value="Family A G protein-coupled receptor-like"/>
    <property type="match status" value="1"/>
</dbReference>
<dbReference type="OrthoDB" id="5827382at2759"/>
<keyword evidence="1" id="KW-0812">Transmembrane</keyword>
<evidence type="ECO:0000313" key="3">
    <source>
        <dbReference type="EMBL" id="RCN28921.1"/>
    </source>
</evidence>
<evidence type="ECO:0000256" key="1">
    <source>
        <dbReference type="SAM" id="Phobius"/>
    </source>
</evidence>
<feature type="domain" description="7TM GPCR serpentine receptor class x (Srx)" evidence="2">
    <location>
        <begin position="3"/>
        <end position="140"/>
    </location>
</feature>
<sequence>MGFSIKQWMLDYVTPPCNMTHVFYAEFMRGLVVICMFAVVNACTFAKMNFHNRKKQGTTAFDTVQQVKRRLVERTFVQQVTIQGAIYVIELVTYFYIAQYFPINLKDVDGDPNRWPNFLLTTYAWILVHSLDGVVTLIFNRQFRSFIRKVFTRSKSTQIVSKSMSKAQSGGDQHRPAS</sequence>
<feature type="transmembrane region" description="Helical" evidence="1">
    <location>
        <begin position="27"/>
        <end position="46"/>
    </location>
</feature>
<keyword evidence="1" id="KW-0472">Membrane</keyword>
<dbReference type="Proteomes" id="UP000252519">
    <property type="component" value="Unassembled WGS sequence"/>
</dbReference>
<dbReference type="EMBL" id="JOJR01002233">
    <property type="protein sequence ID" value="RCN28921.1"/>
    <property type="molecule type" value="Genomic_DNA"/>
</dbReference>
<dbReference type="AlphaFoldDB" id="A0A368F9S4"/>
<protein>
    <recommendedName>
        <fullName evidence="2">7TM GPCR serpentine receptor class x (Srx) domain-containing protein</fullName>
    </recommendedName>
</protein>
<reference evidence="3 4" key="1">
    <citation type="submission" date="2014-10" db="EMBL/GenBank/DDBJ databases">
        <title>Draft genome of the hookworm Ancylostoma caninum.</title>
        <authorList>
            <person name="Mitreva M."/>
        </authorList>
    </citation>
    <scope>NUCLEOTIDE SEQUENCE [LARGE SCALE GENOMIC DNA]</scope>
    <source>
        <strain evidence="3 4">Baltimore</strain>
    </source>
</reference>
<feature type="transmembrane region" description="Helical" evidence="1">
    <location>
        <begin position="118"/>
        <end position="139"/>
    </location>
</feature>
<keyword evidence="4" id="KW-1185">Reference proteome</keyword>
<evidence type="ECO:0000313" key="4">
    <source>
        <dbReference type="Proteomes" id="UP000252519"/>
    </source>
</evidence>
<feature type="transmembrane region" description="Helical" evidence="1">
    <location>
        <begin position="76"/>
        <end position="98"/>
    </location>
</feature>